<dbReference type="InterPro" id="IPR024523">
    <property type="entry name" value="DUF3793"/>
</dbReference>
<gene>
    <name evidence="1" type="ORF">GCWU0000282_001513</name>
</gene>
<dbReference type="Pfam" id="PF12672">
    <property type="entry name" value="DUF3793"/>
    <property type="match status" value="1"/>
</dbReference>
<proteinExistence type="predicted"/>
<keyword evidence="2" id="KW-1185">Reference proteome</keyword>
<dbReference type="Proteomes" id="UP000018227">
    <property type="component" value="Unassembled WGS sequence"/>
</dbReference>
<sequence length="218" mass="25352">MIRRGAMSFDIVDIIKEMDAQSVSLQLALQCAPVISGIKISNLLTIPAKKLRELSGILKKTGLSFRVVYPGKERLVILVYREDKLREYLERDEIKAFIQKCNYKVSCINQIFPLFVRRYMRYMELKQDFPHELGLLLGYPIEDVEGFIVNNGKNYLHSGYWKVYKDAETKIRLFKNYEKVQTEIVRLLYEGLDIISIINNYGNIDHCEADETVQVICA</sequence>
<dbReference type="AlphaFoldDB" id="V2Y105"/>
<dbReference type="HOGENOM" id="CLU_080981_1_0_9"/>
<reference evidence="1 2" key="1">
    <citation type="submission" date="2013-06" db="EMBL/GenBank/DDBJ databases">
        <authorList>
            <person name="Weinstock G."/>
            <person name="Sodergren E."/>
            <person name="Clifton S."/>
            <person name="Fulton L."/>
            <person name="Fulton B."/>
            <person name="Courtney L."/>
            <person name="Fronick C."/>
            <person name="Harrison M."/>
            <person name="Strong C."/>
            <person name="Farmer C."/>
            <person name="Delahaunty K."/>
            <person name="Markovic C."/>
            <person name="Hall O."/>
            <person name="Minx P."/>
            <person name="Tomlinson C."/>
            <person name="Mitreva M."/>
            <person name="Nelson J."/>
            <person name="Hou S."/>
            <person name="Wollam A."/>
            <person name="Pepin K.H."/>
            <person name="Johnson M."/>
            <person name="Bhonagiri V."/>
            <person name="Nash W.E."/>
            <person name="Warren W."/>
            <person name="Chinwalla A."/>
            <person name="Mardis E.R."/>
            <person name="Wilson R.K."/>
        </authorList>
    </citation>
    <scope>NUCLEOTIDE SEQUENCE [LARGE SCALE GENOMIC DNA]</scope>
    <source>
        <strain evidence="1 2">ATCC 51271</strain>
    </source>
</reference>
<accession>V2Y105</accession>
<organism evidence="1 2">
    <name type="scientific">Catonella morbi ATCC 51271</name>
    <dbReference type="NCBI Taxonomy" id="592026"/>
    <lineage>
        <taxon>Bacteria</taxon>
        <taxon>Bacillati</taxon>
        <taxon>Bacillota</taxon>
        <taxon>Clostridia</taxon>
        <taxon>Lachnospirales</taxon>
        <taxon>Lachnospiraceae</taxon>
        <taxon>Catonella</taxon>
    </lineage>
</organism>
<dbReference type="EMBL" id="ACIL03000013">
    <property type="protein sequence ID" value="ESL02643.1"/>
    <property type="molecule type" value="Genomic_DNA"/>
</dbReference>
<protein>
    <recommendedName>
        <fullName evidence="3">DUF3793 domain-containing protein</fullName>
    </recommendedName>
</protein>
<evidence type="ECO:0000313" key="2">
    <source>
        <dbReference type="Proteomes" id="UP000018227"/>
    </source>
</evidence>
<evidence type="ECO:0000313" key="1">
    <source>
        <dbReference type="EMBL" id="ESL02643.1"/>
    </source>
</evidence>
<dbReference type="OrthoDB" id="5393676at2"/>
<dbReference type="eggNOG" id="ENOG5032SGE">
    <property type="taxonomic scope" value="Bacteria"/>
</dbReference>
<name>V2Y105_9FIRM</name>
<dbReference type="STRING" id="592026.GCWU0000282_001513"/>
<evidence type="ECO:0008006" key="3">
    <source>
        <dbReference type="Google" id="ProtNLM"/>
    </source>
</evidence>
<comment type="caution">
    <text evidence="1">The sequence shown here is derived from an EMBL/GenBank/DDBJ whole genome shotgun (WGS) entry which is preliminary data.</text>
</comment>